<proteinExistence type="predicted"/>
<protein>
    <submittedName>
        <fullName evidence="1">Uncharacterized protein</fullName>
    </submittedName>
</protein>
<accession>A0A9D2TV09</accession>
<name>A0A9D2TV09_9FIRM</name>
<dbReference type="AlphaFoldDB" id="A0A9D2TV09"/>
<gene>
    <name evidence="1" type="ORF">H9914_00695</name>
</gene>
<reference evidence="1" key="1">
    <citation type="journal article" date="2021" name="PeerJ">
        <title>Extensive microbial diversity within the chicken gut microbiome revealed by metagenomics and culture.</title>
        <authorList>
            <person name="Gilroy R."/>
            <person name="Ravi A."/>
            <person name="Getino M."/>
            <person name="Pursley I."/>
            <person name="Horton D.L."/>
            <person name="Alikhan N.F."/>
            <person name="Baker D."/>
            <person name="Gharbi K."/>
            <person name="Hall N."/>
            <person name="Watson M."/>
            <person name="Adriaenssens E.M."/>
            <person name="Foster-Nyarko E."/>
            <person name="Jarju S."/>
            <person name="Secka A."/>
            <person name="Antonio M."/>
            <person name="Oren A."/>
            <person name="Chaudhuri R.R."/>
            <person name="La Ragione R."/>
            <person name="Hildebrand F."/>
            <person name="Pallen M.J."/>
        </authorList>
    </citation>
    <scope>NUCLEOTIDE SEQUENCE</scope>
    <source>
        <strain evidence="1">ChiBcec6-4105</strain>
    </source>
</reference>
<dbReference type="Proteomes" id="UP000823892">
    <property type="component" value="Unassembled WGS sequence"/>
</dbReference>
<evidence type="ECO:0000313" key="2">
    <source>
        <dbReference type="Proteomes" id="UP000823892"/>
    </source>
</evidence>
<dbReference type="EMBL" id="DWUY01000012">
    <property type="protein sequence ID" value="HJD27506.1"/>
    <property type="molecule type" value="Genomic_DNA"/>
</dbReference>
<reference evidence="1" key="2">
    <citation type="submission" date="2021-04" db="EMBL/GenBank/DDBJ databases">
        <authorList>
            <person name="Gilroy R."/>
        </authorList>
    </citation>
    <scope>NUCLEOTIDE SEQUENCE</scope>
    <source>
        <strain evidence="1">ChiBcec6-4105</strain>
    </source>
</reference>
<comment type="caution">
    <text evidence="1">The sequence shown here is derived from an EMBL/GenBank/DDBJ whole genome shotgun (WGS) entry which is preliminary data.</text>
</comment>
<organism evidence="1 2">
    <name type="scientific">Candidatus Blautia avicola</name>
    <dbReference type="NCBI Taxonomy" id="2838483"/>
    <lineage>
        <taxon>Bacteria</taxon>
        <taxon>Bacillati</taxon>
        <taxon>Bacillota</taxon>
        <taxon>Clostridia</taxon>
        <taxon>Lachnospirales</taxon>
        <taxon>Lachnospiraceae</taxon>
        <taxon>Blautia</taxon>
    </lineage>
</organism>
<sequence length="58" mass="6765">MIQKEIIDRLSHYRTTHHVRQPAFCVGSPADSFFCRVEIGNLWRITETGERYAERNAG</sequence>
<evidence type="ECO:0000313" key="1">
    <source>
        <dbReference type="EMBL" id="HJD27506.1"/>
    </source>
</evidence>